<proteinExistence type="predicted"/>
<dbReference type="PANTHER" id="PTHR31515:SF2">
    <property type="entry name" value="TRANSMEMBRANE PROTEIN"/>
    <property type="match status" value="1"/>
</dbReference>
<sequence length="659" mass="75916">MESFKGLAMEGFAMEGRSYGSPIGTRKTGRSSVFSLFNLKEKSRFWSENVMHSDFNDLESANNGKMGVLNYTEAGNIANYLKLLEVDSIHLPVPVNFIFIGFEGKGNHEFKLHPEELERWFTKIDHIFGHTRVPHIGEVLTPFYKISIDKVQRHHLPIVSHINYNVSVHAIQMSEKVTSVFDNAINVLARRDDVSGNREDEDTFWQVDVDMMDVLFSSLVDYLQLENAYNIFVLNPKHDGKKAKYGYRPFTKSEIIPVGEVEEILEMAVELGCKVGQLPSTYLGLPLGAPNKAVCVWDGVEERMRWKLALWKRQYISKGGRIALIKSTLASMPLYRMSLFCMPRVVARRLEKLQRDFLWGGGSTERKAHLVNWERVCVGKEKGGLGLRKLVPLNKALLGKWVWRFAHAKEEMWKRVLVAKYGQEEFGWRTKKVNGAFGVGVWKEIMKEADWCWDNMNFKVGKGTKIRFWKDPWCGEVELARRGFNDWELNMVDELLQILRSQRITLEEDLALWKGGKNGKFEVKEAYELLISHSTLPFPKKGIWVENVPSKLAFFAWEATWGRVLTLDRLQKRGWQLPNRCYLCGIDEENVNHLLIHCTVASVLWGIVLGLFGAQWVFPETVKEAIVSWKGSFVGIRGRKFGDPYRYLFFGRFGRRGID</sequence>
<gene>
    <name evidence="2" type="primary">VvCHDp000001_282</name>
    <name evidence="2" type="ORF">CK203_038231</name>
</gene>
<comment type="caution">
    <text evidence="2">The sequence shown here is derived from an EMBL/GenBank/DDBJ whole genome shotgun (WGS) entry which is preliminary data.</text>
</comment>
<feature type="domain" description="Reverse transcriptase zinc-binding" evidence="1">
    <location>
        <begin position="521"/>
        <end position="605"/>
    </location>
</feature>
<name>A0A438IBJ8_VITVI</name>
<dbReference type="EMBL" id="QGNW01000124">
    <property type="protein sequence ID" value="RVW94075.1"/>
    <property type="molecule type" value="Genomic_DNA"/>
</dbReference>
<dbReference type="InterPro" id="IPR026960">
    <property type="entry name" value="RVT-Znf"/>
</dbReference>
<evidence type="ECO:0000259" key="1">
    <source>
        <dbReference type="Pfam" id="PF13966"/>
    </source>
</evidence>
<dbReference type="PANTHER" id="PTHR31515">
    <property type="entry name" value="TRANSMEMBRANE PROTEIN-RELATED"/>
    <property type="match status" value="1"/>
</dbReference>
<dbReference type="Pfam" id="PF13966">
    <property type="entry name" value="zf-RVT"/>
    <property type="match status" value="1"/>
</dbReference>
<dbReference type="AlphaFoldDB" id="A0A438IBJ8"/>
<evidence type="ECO:0000313" key="3">
    <source>
        <dbReference type="Proteomes" id="UP000288805"/>
    </source>
</evidence>
<dbReference type="Proteomes" id="UP000288805">
    <property type="component" value="Unassembled WGS sequence"/>
</dbReference>
<accession>A0A438IBJ8</accession>
<protein>
    <submittedName>
        <fullName evidence="2">Putative ribonuclease H protein</fullName>
    </submittedName>
</protein>
<evidence type="ECO:0000313" key="2">
    <source>
        <dbReference type="EMBL" id="RVW94075.1"/>
    </source>
</evidence>
<organism evidence="2 3">
    <name type="scientific">Vitis vinifera</name>
    <name type="common">Grape</name>
    <dbReference type="NCBI Taxonomy" id="29760"/>
    <lineage>
        <taxon>Eukaryota</taxon>
        <taxon>Viridiplantae</taxon>
        <taxon>Streptophyta</taxon>
        <taxon>Embryophyta</taxon>
        <taxon>Tracheophyta</taxon>
        <taxon>Spermatophyta</taxon>
        <taxon>Magnoliopsida</taxon>
        <taxon>eudicotyledons</taxon>
        <taxon>Gunneridae</taxon>
        <taxon>Pentapetalae</taxon>
        <taxon>rosids</taxon>
        <taxon>Vitales</taxon>
        <taxon>Vitaceae</taxon>
        <taxon>Viteae</taxon>
        <taxon>Vitis</taxon>
    </lineage>
</organism>
<reference evidence="2 3" key="1">
    <citation type="journal article" date="2018" name="PLoS Genet.">
        <title>Population sequencing reveals clonal diversity and ancestral inbreeding in the grapevine cultivar Chardonnay.</title>
        <authorList>
            <person name="Roach M.J."/>
            <person name="Johnson D.L."/>
            <person name="Bohlmann J."/>
            <person name="van Vuuren H.J."/>
            <person name="Jones S.J."/>
            <person name="Pretorius I.S."/>
            <person name="Schmidt S.A."/>
            <person name="Borneman A.R."/>
        </authorList>
    </citation>
    <scope>NUCLEOTIDE SEQUENCE [LARGE SCALE GENOMIC DNA]</scope>
    <source>
        <strain evidence="3">cv. Chardonnay</strain>
        <tissue evidence="2">Leaf</tissue>
    </source>
</reference>